<gene>
    <name evidence="1" type="ORF">SAMN02745123_04026</name>
</gene>
<dbReference type="EMBL" id="FRAR01000047">
    <property type="protein sequence ID" value="SHL05137.1"/>
    <property type="molecule type" value="Genomic_DNA"/>
</dbReference>
<dbReference type="STRING" id="1121421.SAMN02745123_04026"/>
<accession>A0A1M6XGP4</accession>
<proteinExistence type="predicted"/>
<dbReference type="RefSeq" id="WP_072917885.1">
    <property type="nucleotide sequence ID" value="NZ_FRAR01000047.1"/>
</dbReference>
<dbReference type="Gene3D" id="2.60.120.260">
    <property type="entry name" value="Galactose-binding domain-like"/>
    <property type="match status" value="1"/>
</dbReference>
<keyword evidence="2" id="KW-1185">Reference proteome</keyword>
<sequence>MPTITPNFGLKKPLGNEVVNRQAYNENLELLDQNAAKKTDLDVHLADYTQEVKSDSKQSVTLPHGLSTLNAPRAAQLKPKFKGRQLVNLLGRDGNCDDVGKWSPYGEAEIALDNTDKVYGNNSIKLVAKLGKSTGTWLNTNLSTLIKPNGKYILLGLIKNGSGTGFCFVRMDFNSGTYFTGTQVKDTAKFNLSFAKFIAPATISTALVNFVIHDPVQNQHGYVDGVRLYELSELEYKEIDTLTPEQMAERYPYVDSFQCVQNPAVRVEGENLLPPFSQWTLLSGHTLVNQYELYSSANINGTSEVWIQVVGWQQYTASVELNTANRNLLFEFYDKAGIFISQVFAGKGITEIVTPATAVKAKVRWYNVDNTAVSAIRNPMLVLGDTLPTEFKPYNPSHLYLQTPLYEGETLEEIDGQWMRTKKWEKKVLDGSLPWELDKSLPGYKTVRVRNLGQAMRHASLNCVKYDGKIIPPLSVLTEADAAHFNTLSGYKDFYISIANTDSGWGENYTPTVDEIKAYFMGWRMYDGITGLNYNGTGTKHWYKINKNSEVGISNTPTSSYFEWTQYQLHYQLATPTMEVVPYEGELALHEGANQVEVFEGVVVRELVDTPFNGDGFYVLNHASNKPLKNRLKNIIDIFDGDNVDFNWEIRTGIGYHDGIGARLQPQYYDPTAQYSVTYQALPEEFTAPLLSVDATYDSNIKSTVDTLVDELAKVTTDVTALEMALRNKGLLRKTPICKIGNNSVNQSLTNNTLTHLTFNSIYIDTDSFFNLSAPGKIQINTPGKYLVTALVNFGFSNTGLRQVAAVINGATSHELIQMPPTTETGKSTVVCLTFLQSFNAGDYFNIAALQTSGTSLTVSNVNLAVTKVGD</sequence>
<evidence type="ECO:0000313" key="1">
    <source>
        <dbReference type="EMBL" id="SHL05137.1"/>
    </source>
</evidence>
<dbReference type="Proteomes" id="UP000183997">
    <property type="component" value="Unassembled WGS sequence"/>
</dbReference>
<dbReference type="AlphaFoldDB" id="A0A1M6XGP4"/>
<protein>
    <submittedName>
        <fullName evidence="1">Uncharacterized protein</fullName>
    </submittedName>
</protein>
<dbReference type="OrthoDB" id="1624444at2"/>
<organism evidence="1 2">
    <name type="scientific">Desulforamulus aeronauticus DSM 10349</name>
    <dbReference type="NCBI Taxonomy" id="1121421"/>
    <lineage>
        <taxon>Bacteria</taxon>
        <taxon>Bacillati</taxon>
        <taxon>Bacillota</taxon>
        <taxon>Clostridia</taxon>
        <taxon>Eubacteriales</taxon>
        <taxon>Peptococcaceae</taxon>
        <taxon>Desulforamulus</taxon>
    </lineage>
</organism>
<evidence type="ECO:0000313" key="2">
    <source>
        <dbReference type="Proteomes" id="UP000183997"/>
    </source>
</evidence>
<name>A0A1M6XGP4_9FIRM</name>
<reference evidence="2" key="1">
    <citation type="submission" date="2016-11" db="EMBL/GenBank/DDBJ databases">
        <authorList>
            <person name="Varghese N."/>
            <person name="Submissions S."/>
        </authorList>
    </citation>
    <scope>NUCLEOTIDE SEQUENCE [LARGE SCALE GENOMIC DNA]</scope>
    <source>
        <strain evidence="2">DSM 10349</strain>
    </source>
</reference>